<dbReference type="AlphaFoldDB" id="A0A9X9KEB0"/>
<sequence>MAYALVRGDVSHFETLKSSGKFDAVATQKYADAATSIVGSNLQNEAPALAADGIDITMALTKIVIASENGQIDAAQFNQLIDILKTDGPSGQAASFRIAVALGTLGDAGSAYLKALSQRMLDDYVADAAAEQQMHKFIAENPDSPQANEVKQLLAQGIAMSVAMAAIGVRFYDGKFESVKGKTGRFENVKAQNIDEEQFIANVKTTFSNSTVWTGVTRHNGELVVQRSEADSKRPQQFLYLASRRVSMRSKRRLRPIGSAAF</sequence>
<accession>A0A9X9KEB0</accession>
<dbReference type="RefSeq" id="WP_210239016.1">
    <property type="nucleotide sequence ID" value="NZ_CP109969.1"/>
</dbReference>
<organism evidence="1 2">
    <name type="scientific">Agrobacterium salinitolerans</name>
    <dbReference type="NCBI Taxonomy" id="1183413"/>
    <lineage>
        <taxon>Bacteria</taxon>
        <taxon>Pseudomonadati</taxon>
        <taxon>Pseudomonadota</taxon>
        <taxon>Alphaproteobacteria</taxon>
        <taxon>Hyphomicrobiales</taxon>
        <taxon>Rhizobiaceae</taxon>
        <taxon>Rhizobium/Agrobacterium group</taxon>
        <taxon>Agrobacterium</taxon>
    </lineage>
</organism>
<reference evidence="1" key="1">
    <citation type="submission" date="2022-10" db="EMBL/GenBank/DDBJ databases">
        <title>Complete genome sequence of Agrobacterium salinitolerans CFBP5507.</title>
        <authorList>
            <person name="Tchabashvili S."/>
            <person name="Yen H.-C."/>
            <person name="Haryono M."/>
            <person name="Lin Y.-C."/>
            <person name="Lai E.-M."/>
            <person name="Kuo C.-H."/>
        </authorList>
    </citation>
    <scope>NUCLEOTIDE SEQUENCE</scope>
    <source>
        <strain evidence="1">CFBP5507</strain>
    </source>
</reference>
<dbReference type="Proteomes" id="UP000298735">
    <property type="component" value="Chromosome Linear"/>
</dbReference>
<protein>
    <submittedName>
        <fullName evidence="1">Uncharacterized protein</fullName>
    </submittedName>
</protein>
<evidence type="ECO:0000313" key="1">
    <source>
        <dbReference type="EMBL" id="UYZ09204.1"/>
    </source>
</evidence>
<gene>
    <name evidence="1" type="ORF">CFBP5507_15920</name>
</gene>
<dbReference type="KEGG" id="asal:CFBP5507_15920"/>
<proteinExistence type="predicted"/>
<dbReference type="EMBL" id="CP109969">
    <property type="protein sequence ID" value="UYZ09204.1"/>
    <property type="molecule type" value="Genomic_DNA"/>
</dbReference>
<evidence type="ECO:0000313" key="2">
    <source>
        <dbReference type="Proteomes" id="UP000298735"/>
    </source>
</evidence>
<name>A0A9X9KEB0_9HYPH</name>